<dbReference type="EMBL" id="CADCTR010000770">
    <property type="protein sequence ID" value="CAA9263080.1"/>
    <property type="molecule type" value="Genomic_DNA"/>
</dbReference>
<reference evidence="5" key="1">
    <citation type="submission" date="2020-02" db="EMBL/GenBank/DDBJ databases">
        <authorList>
            <person name="Meier V. D."/>
        </authorList>
    </citation>
    <scope>NUCLEOTIDE SEQUENCE</scope>
    <source>
        <strain evidence="5">AVDCRST_MAG93</strain>
    </source>
</reference>
<feature type="domain" description="Polyketide synthase-like methyltransferase" evidence="4">
    <location>
        <begin position="46"/>
        <end position="288"/>
    </location>
</feature>
<protein>
    <submittedName>
        <fullName evidence="5">Gamma-tocopherol methyltransferase</fullName>
        <ecNumber evidence="5">2.1.1.95</ecNumber>
    </submittedName>
</protein>
<proteinExistence type="predicted"/>
<evidence type="ECO:0000256" key="1">
    <source>
        <dbReference type="ARBA" id="ARBA00022603"/>
    </source>
</evidence>
<accession>A0A6J4IYR9</accession>
<organism evidence="5">
    <name type="scientific">uncultured Chloroflexia bacterium</name>
    <dbReference type="NCBI Taxonomy" id="1672391"/>
    <lineage>
        <taxon>Bacteria</taxon>
        <taxon>Bacillati</taxon>
        <taxon>Chloroflexota</taxon>
        <taxon>Chloroflexia</taxon>
        <taxon>environmental samples</taxon>
    </lineage>
</organism>
<dbReference type="CDD" id="cd02440">
    <property type="entry name" value="AdoMet_MTases"/>
    <property type="match status" value="1"/>
</dbReference>
<evidence type="ECO:0000259" key="4">
    <source>
        <dbReference type="SMART" id="SM00828"/>
    </source>
</evidence>
<evidence type="ECO:0000313" key="5">
    <source>
        <dbReference type="EMBL" id="CAA9263080.1"/>
    </source>
</evidence>
<dbReference type="InterPro" id="IPR050447">
    <property type="entry name" value="Erg6_SMT_methyltransf"/>
</dbReference>
<gene>
    <name evidence="5" type="ORF">AVDCRST_MAG93-2273</name>
</gene>
<dbReference type="EC" id="2.1.1.95" evidence="5"/>
<evidence type="ECO:0000256" key="3">
    <source>
        <dbReference type="ARBA" id="ARBA00022691"/>
    </source>
</evidence>
<keyword evidence="1 5" id="KW-0489">Methyltransferase</keyword>
<dbReference type="AlphaFoldDB" id="A0A6J4IYR9"/>
<dbReference type="GO" id="GO:0008757">
    <property type="term" value="F:S-adenosylmethionine-dependent methyltransferase activity"/>
    <property type="evidence" value="ECO:0007669"/>
    <property type="project" value="InterPro"/>
</dbReference>
<name>A0A6J4IYR9_9CHLR</name>
<dbReference type="Pfam" id="PF08241">
    <property type="entry name" value="Methyltransf_11"/>
    <property type="match status" value="1"/>
</dbReference>
<dbReference type="PANTHER" id="PTHR44068">
    <property type="entry name" value="ZGC:194242"/>
    <property type="match status" value="1"/>
</dbReference>
<evidence type="ECO:0000256" key="2">
    <source>
        <dbReference type="ARBA" id="ARBA00022679"/>
    </source>
</evidence>
<dbReference type="InterPro" id="IPR020803">
    <property type="entry name" value="MeTfrase_dom"/>
</dbReference>
<keyword evidence="3" id="KW-0949">S-adenosyl-L-methionine</keyword>
<dbReference type="SUPFAM" id="SSF53335">
    <property type="entry name" value="S-adenosyl-L-methionine-dependent methyltransferases"/>
    <property type="match status" value="1"/>
</dbReference>
<dbReference type="GO" id="GO:0050342">
    <property type="term" value="F:tocopherol C-methyltransferase activity"/>
    <property type="evidence" value="ECO:0007669"/>
    <property type="project" value="UniProtKB-EC"/>
</dbReference>
<dbReference type="PANTHER" id="PTHR44068:SF11">
    <property type="entry name" value="GERANYL DIPHOSPHATE 2-C-METHYLTRANSFERASE"/>
    <property type="match status" value="1"/>
</dbReference>
<keyword evidence="2 5" id="KW-0808">Transferase</keyword>
<dbReference type="GO" id="GO:0032259">
    <property type="term" value="P:methylation"/>
    <property type="evidence" value="ECO:0007669"/>
    <property type="project" value="UniProtKB-KW"/>
</dbReference>
<dbReference type="SMART" id="SM00828">
    <property type="entry name" value="PKS_MT"/>
    <property type="match status" value="1"/>
</dbReference>
<dbReference type="InterPro" id="IPR029063">
    <property type="entry name" value="SAM-dependent_MTases_sf"/>
</dbReference>
<dbReference type="InterPro" id="IPR013216">
    <property type="entry name" value="Methyltransf_11"/>
</dbReference>
<dbReference type="Gene3D" id="3.40.50.150">
    <property type="entry name" value="Vaccinia Virus protein VP39"/>
    <property type="match status" value="1"/>
</dbReference>
<sequence length="293" mass="33173">MAAEKDVAETLDHTDHIRNLISYFEDSKRDYRLWWMTSTALAMHFGFYDEQTSNHAAALINMNRVLAMSAELRSSDRVLDAGCGVGGSAIWLARELGVQVVGINVVPGEIDRGRRYARRRNAAGRVTFELQDMTRTTFRDGSFDVVWAIESACHVPDKREFLTEARRLLKPGGRLIVADAFRLRRPLGPADEQLMHNWLSGWVVPDLVTPAEFTDAAKQSGFARVRFEDASAHVRPSAQRMHRLMRILYPLGVAKRMIGLFTDVQLANRRSALEQYRVVQRNLLVYGIVTATL</sequence>